<reference evidence="1" key="1">
    <citation type="submission" date="2019-10" db="EMBL/GenBank/DDBJ databases">
        <authorList>
            <consortium name="DOE Joint Genome Institute"/>
            <person name="Kuo A."/>
            <person name="Miyauchi S."/>
            <person name="Kiss E."/>
            <person name="Drula E."/>
            <person name="Kohler A."/>
            <person name="Sanchez-Garcia M."/>
            <person name="Andreopoulos B."/>
            <person name="Barry K.W."/>
            <person name="Bonito G."/>
            <person name="Buee M."/>
            <person name="Carver A."/>
            <person name="Chen C."/>
            <person name="Cichocki N."/>
            <person name="Clum A."/>
            <person name="Culley D."/>
            <person name="Crous P.W."/>
            <person name="Fauchery L."/>
            <person name="Girlanda M."/>
            <person name="Hayes R."/>
            <person name="Keri Z."/>
            <person name="Labutti K."/>
            <person name="Lipzen A."/>
            <person name="Lombard V."/>
            <person name="Magnuson J."/>
            <person name="Maillard F."/>
            <person name="Morin E."/>
            <person name="Murat C."/>
            <person name="Nolan M."/>
            <person name="Ohm R."/>
            <person name="Pangilinan J."/>
            <person name="Pereira M."/>
            <person name="Perotto S."/>
            <person name="Peter M."/>
            <person name="Riley R."/>
            <person name="Sitrit Y."/>
            <person name="Stielow B."/>
            <person name="Szollosi G."/>
            <person name="Zifcakova L."/>
            <person name="Stursova M."/>
            <person name="Spatafora J.W."/>
            <person name="Tedersoo L."/>
            <person name="Vaario L.-M."/>
            <person name="Yamada A."/>
            <person name="Yan M."/>
            <person name="Wang P."/>
            <person name="Xu J."/>
            <person name="Bruns T."/>
            <person name="Baldrian P."/>
            <person name="Vilgalys R."/>
            <person name="Henrissat B."/>
            <person name="Grigoriev I.V."/>
            <person name="Hibbett D."/>
            <person name="Nagy L.G."/>
            <person name="Martin F.M."/>
        </authorList>
    </citation>
    <scope>NUCLEOTIDE SEQUENCE</scope>
    <source>
        <strain evidence="1">P2</strain>
    </source>
</reference>
<accession>A0ACB6Z111</accession>
<protein>
    <submittedName>
        <fullName evidence="1">Uncharacterized protein</fullName>
    </submittedName>
</protein>
<gene>
    <name evidence="1" type="ORF">BDM02DRAFT_1744954</name>
</gene>
<evidence type="ECO:0000313" key="1">
    <source>
        <dbReference type="EMBL" id="KAF9643080.1"/>
    </source>
</evidence>
<organism evidence="1 2">
    <name type="scientific">Thelephora ganbajun</name>
    <name type="common">Ganba fungus</name>
    <dbReference type="NCBI Taxonomy" id="370292"/>
    <lineage>
        <taxon>Eukaryota</taxon>
        <taxon>Fungi</taxon>
        <taxon>Dikarya</taxon>
        <taxon>Basidiomycota</taxon>
        <taxon>Agaricomycotina</taxon>
        <taxon>Agaricomycetes</taxon>
        <taxon>Thelephorales</taxon>
        <taxon>Thelephoraceae</taxon>
        <taxon>Thelephora</taxon>
    </lineage>
</organism>
<dbReference type="Proteomes" id="UP000886501">
    <property type="component" value="Unassembled WGS sequence"/>
</dbReference>
<keyword evidence="2" id="KW-1185">Reference proteome</keyword>
<sequence length="56" mass="6745">MVFLLGMTWLEIPFKPVGHILRGGVTEKSHRPLKPQFTDRRPRELRFEIDVRWNNE</sequence>
<comment type="caution">
    <text evidence="1">The sequence shown here is derived from an EMBL/GenBank/DDBJ whole genome shotgun (WGS) entry which is preliminary data.</text>
</comment>
<reference evidence="1" key="2">
    <citation type="journal article" date="2020" name="Nat. Commun.">
        <title>Large-scale genome sequencing of mycorrhizal fungi provides insights into the early evolution of symbiotic traits.</title>
        <authorList>
            <person name="Miyauchi S."/>
            <person name="Kiss E."/>
            <person name="Kuo A."/>
            <person name="Drula E."/>
            <person name="Kohler A."/>
            <person name="Sanchez-Garcia M."/>
            <person name="Morin E."/>
            <person name="Andreopoulos B."/>
            <person name="Barry K.W."/>
            <person name="Bonito G."/>
            <person name="Buee M."/>
            <person name="Carver A."/>
            <person name="Chen C."/>
            <person name="Cichocki N."/>
            <person name="Clum A."/>
            <person name="Culley D."/>
            <person name="Crous P.W."/>
            <person name="Fauchery L."/>
            <person name="Girlanda M."/>
            <person name="Hayes R.D."/>
            <person name="Keri Z."/>
            <person name="LaButti K."/>
            <person name="Lipzen A."/>
            <person name="Lombard V."/>
            <person name="Magnuson J."/>
            <person name="Maillard F."/>
            <person name="Murat C."/>
            <person name="Nolan M."/>
            <person name="Ohm R.A."/>
            <person name="Pangilinan J."/>
            <person name="Pereira M.F."/>
            <person name="Perotto S."/>
            <person name="Peter M."/>
            <person name="Pfister S."/>
            <person name="Riley R."/>
            <person name="Sitrit Y."/>
            <person name="Stielow J.B."/>
            <person name="Szollosi G."/>
            <person name="Zifcakova L."/>
            <person name="Stursova M."/>
            <person name="Spatafora J.W."/>
            <person name="Tedersoo L."/>
            <person name="Vaario L.M."/>
            <person name="Yamada A."/>
            <person name="Yan M."/>
            <person name="Wang P."/>
            <person name="Xu J."/>
            <person name="Bruns T."/>
            <person name="Baldrian P."/>
            <person name="Vilgalys R."/>
            <person name="Dunand C."/>
            <person name="Henrissat B."/>
            <person name="Grigoriev I.V."/>
            <person name="Hibbett D."/>
            <person name="Nagy L.G."/>
            <person name="Martin F.M."/>
        </authorList>
    </citation>
    <scope>NUCLEOTIDE SEQUENCE</scope>
    <source>
        <strain evidence="1">P2</strain>
    </source>
</reference>
<name>A0ACB6Z111_THEGA</name>
<evidence type="ECO:0000313" key="2">
    <source>
        <dbReference type="Proteomes" id="UP000886501"/>
    </source>
</evidence>
<dbReference type="EMBL" id="MU118289">
    <property type="protein sequence ID" value="KAF9643080.1"/>
    <property type="molecule type" value="Genomic_DNA"/>
</dbReference>
<proteinExistence type="predicted"/>